<feature type="compositionally biased region" description="Gly residues" evidence="1">
    <location>
        <begin position="44"/>
        <end position="63"/>
    </location>
</feature>
<proteinExistence type="predicted"/>
<feature type="region of interest" description="Disordered" evidence="1">
    <location>
        <begin position="32"/>
        <end position="63"/>
    </location>
</feature>
<feature type="compositionally biased region" description="Low complexity" evidence="1">
    <location>
        <begin position="32"/>
        <end position="43"/>
    </location>
</feature>
<dbReference type="Proteomes" id="UP000000663">
    <property type="component" value="Chromosome"/>
</dbReference>
<name>Q0W161_METAR</name>
<reference evidence="2 3" key="1">
    <citation type="journal article" date="2006" name="Science">
        <title>Genome of rice cluster I archaea -- the key methane producers in the rice rhizosphere.</title>
        <authorList>
            <person name="Erkel C."/>
            <person name="Kube M."/>
            <person name="Reinhardt R."/>
            <person name="Liesack W."/>
        </authorList>
    </citation>
    <scope>NUCLEOTIDE SEQUENCE [LARGE SCALE GENOMIC DNA]</scope>
    <source>
        <strain evidence="3">DSM 22066 / NBRC 105507 / MRE50</strain>
    </source>
</reference>
<gene>
    <name evidence="2" type="ORF">RRC114</name>
</gene>
<dbReference type="EMBL" id="AM114193">
    <property type="protein sequence ID" value="CAJ37882.1"/>
    <property type="molecule type" value="Genomic_DNA"/>
</dbReference>
<evidence type="ECO:0000256" key="1">
    <source>
        <dbReference type="SAM" id="MobiDB-lite"/>
    </source>
</evidence>
<evidence type="ECO:0000313" key="3">
    <source>
        <dbReference type="Proteomes" id="UP000000663"/>
    </source>
</evidence>
<sequence length="167" mass="17086">MIYMMRRSVRISCVLVVLTCILFLLLPHQASAQGSTGSSTGGSTSSGGAMGGQQSMSGGGSTFGGNIGYGPGQQYGGTSFMSQGYDRNGFGPLGISSPPSPQSGIVQENLYGIPGAAAGQTGGRPGPYSTIQYPEHDLWWRIRGVCTAGPGSGWQRPVGSVCASNGW</sequence>
<dbReference type="KEGG" id="rci:RRC114"/>
<evidence type="ECO:0000313" key="2">
    <source>
        <dbReference type="EMBL" id="CAJ37882.1"/>
    </source>
</evidence>
<accession>Q0W161</accession>
<protein>
    <submittedName>
        <fullName evidence="2">Uncharacterized protein</fullName>
    </submittedName>
</protein>
<keyword evidence="3" id="KW-1185">Reference proteome</keyword>
<organism evidence="2 3">
    <name type="scientific">Methanocella arvoryzae (strain DSM 22066 / NBRC 105507 / MRE50)</name>
    <dbReference type="NCBI Taxonomy" id="351160"/>
    <lineage>
        <taxon>Archaea</taxon>
        <taxon>Methanobacteriati</taxon>
        <taxon>Methanobacteriota</taxon>
        <taxon>Stenosarchaea group</taxon>
        <taxon>Methanomicrobia</taxon>
        <taxon>Methanocellales</taxon>
        <taxon>Methanocellaceae</taxon>
        <taxon>Methanocella</taxon>
    </lineage>
</organism>
<dbReference type="AlphaFoldDB" id="Q0W161"/>